<evidence type="ECO:0000259" key="1">
    <source>
        <dbReference type="Pfam" id="PF10547"/>
    </source>
</evidence>
<dbReference type="EMBL" id="JBHTJN010000001">
    <property type="protein sequence ID" value="MFD0965317.1"/>
    <property type="molecule type" value="Genomic_DNA"/>
</dbReference>
<feature type="domain" description="Antirepressor protein ant N-terminal" evidence="1">
    <location>
        <begin position="9"/>
        <end position="120"/>
    </location>
</feature>
<dbReference type="PRINTS" id="PR01994">
    <property type="entry name" value="ANTIREPRESSR"/>
</dbReference>
<dbReference type="Proteomes" id="UP001596996">
    <property type="component" value="Unassembled WGS sequence"/>
</dbReference>
<dbReference type="InterPro" id="IPR018875">
    <property type="entry name" value="Antirepressor_Ant_N"/>
</dbReference>
<keyword evidence="3" id="KW-1185">Reference proteome</keyword>
<comment type="caution">
    <text evidence="2">The sequence shown here is derived from an EMBL/GenBank/DDBJ whole genome shotgun (WGS) entry which is preliminary data.</text>
</comment>
<sequence>MTNQITTQTISFYGSDLITLKVEDVIYTAVRPIVEALGLSWGSQSIKLNKNKEKFNCFDIETVGADGKIREMLCMPIKKLNGWLFSINSEKVRADLKEKVICYQEECFEALYNYWHFGKAERKTTVDDRTGLRNAVNMLVSKKGLIYSDAYSFIHQRFNVQHIDELTAEQIQMAVEYIHKIVLEGELITDTSPKTRGILLDEEAFYVVAKAIAKLNESTFEWEKMMDLFSELESHRNYKTAFNLGVASYNLAQSSEKIIMKNLVQMKNKVWKKEIEDFIFSNPHLQNHTENKLVHYLR</sequence>
<evidence type="ECO:0000313" key="2">
    <source>
        <dbReference type="EMBL" id="MFD0965317.1"/>
    </source>
</evidence>
<organism evidence="2 3">
    <name type="scientific">Seminibacterium arietis</name>
    <dbReference type="NCBI Taxonomy" id="1173502"/>
    <lineage>
        <taxon>Bacteria</taxon>
        <taxon>Pseudomonadati</taxon>
        <taxon>Pseudomonadota</taxon>
        <taxon>Gammaproteobacteria</taxon>
        <taxon>Pasteurellales</taxon>
        <taxon>Pasteurellaceae</taxon>
        <taxon>Seminibacterium</taxon>
    </lineage>
</organism>
<proteinExistence type="predicted"/>
<gene>
    <name evidence="2" type="ORF">ACFQ02_00340</name>
</gene>
<dbReference type="RefSeq" id="WP_380817844.1">
    <property type="nucleotide sequence ID" value="NZ_JBHTJN010000001.1"/>
</dbReference>
<reference evidence="3" key="1">
    <citation type="journal article" date="2019" name="Int. J. Syst. Evol. Microbiol.">
        <title>The Global Catalogue of Microorganisms (GCM) 10K type strain sequencing project: providing services to taxonomists for standard genome sequencing and annotation.</title>
        <authorList>
            <consortium name="The Broad Institute Genomics Platform"/>
            <consortium name="The Broad Institute Genome Sequencing Center for Infectious Disease"/>
            <person name="Wu L."/>
            <person name="Ma J."/>
        </authorList>
    </citation>
    <scope>NUCLEOTIDE SEQUENCE [LARGE SCALE GENOMIC DNA]</scope>
    <source>
        <strain evidence="3">CCUG 61707</strain>
    </source>
</reference>
<dbReference type="Pfam" id="PF10547">
    <property type="entry name" value="P22_AR_N"/>
    <property type="match status" value="1"/>
</dbReference>
<evidence type="ECO:0000313" key="3">
    <source>
        <dbReference type="Proteomes" id="UP001596996"/>
    </source>
</evidence>
<accession>A0ABW3I7D6</accession>
<protein>
    <submittedName>
        <fullName evidence="2">Phage antirepressor N-terminal domain-containing protein</fullName>
    </submittedName>
</protein>
<name>A0ABW3I7D6_9PAST</name>